<dbReference type="InterPro" id="IPR025875">
    <property type="entry name" value="Leu-rich_rpt_4"/>
</dbReference>
<accession>A0ABC8TY34</accession>
<dbReference type="AlphaFoldDB" id="A0ABC8TY34"/>
<dbReference type="InterPro" id="IPR001611">
    <property type="entry name" value="Leu-rich_rpt"/>
</dbReference>
<keyword evidence="1" id="KW-0433">Leucine-rich repeat</keyword>
<gene>
    <name evidence="3" type="ORF">ILEXP_LOCUS21388</name>
    <name evidence="4" type="ORF">ILEXP_LOCUS42406</name>
</gene>
<dbReference type="Gene3D" id="3.80.10.10">
    <property type="entry name" value="Ribonuclease Inhibitor"/>
    <property type="match status" value="1"/>
</dbReference>
<dbReference type="Proteomes" id="UP001642360">
    <property type="component" value="Unassembled WGS sequence"/>
</dbReference>
<sequence length="104" mass="11657">MTGFEECVTPEELYLSHNGIANMEGLSTLMNLRVLDVSSNKLTTINDIENLTQKEYQLINLATWIILEDLWLNDNQITSLEGIMEAVAGSNMLGCSFFLSFAHI</sequence>
<evidence type="ECO:0000256" key="2">
    <source>
        <dbReference type="ARBA" id="ARBA00022737"/>
    </source>
</evidence>
<dbReference type="PROSITE" id="PS51450">
    <property type="entry name" value="LRR"/>
    <property type="match status" value="3"/>
</dbReference>
<dbReference type="PANTHER" id="PTHR45973">
    <property type="entry name" value="PROTEIN PHOSPHATASE 1 REGULATORY SUBUNIT SDS22-RELATED"/>
    <property type="match status" value="1"/>
</dbReference>
<protein>
    <submittedName>
        <fullName evidence="4">Uncharacterized protein</fullName>
    </submittedName>
</protein>
<dbReference type="PANTHER" id="PTHR45973:SF35">
    <property type="entry name" value="LEUCINE-RICH REPEAT-CONTAINING PROTEIN 43"/>
    <property type="match status" value="1"/>
</dbReference>
<proteinExistence type="predicted"/>
<dbReference type="InterPro" id="IPR032675">
    <property type="entry name" value="LRR_dom_sf"/>
</dbReference>
<name>A0ABC8TY34_9AQUA</name>
<evidence type="ECO:0000313" key="4">
    <source>
        <dbReference type="EMBL" id="CAK9172727.1"/>
    </source>
</evidence>
<evidence type="ECO:0000313" key="3">
    <source>
        <dbReference type="EMBL" id="CAK9153139.1"/>
    </source>
</evidence>
<comment type="caution">
    <text evidence="4">The sequence shown here is derived from an EMBL/GenBank/DDBJ whole genome shotgun (WGS) entry which is preliminary data.</text>
</comment>
<organism evidence="4 5">
    <name type="scientific">Ilex paraguariensis</name>
    <name type="common">yerba mate</name>
    <dbReference type="NCBI Taxonomy" id="185542"/>
    <lineage>
        <taxon>Eukaryota</taxon>
        <taxon>Viridiplantae</taxon>
        <taxon>Streptophyta</taxon>
        <taxon>Embryophyta</taxon>
        <taxon>Tracheophyta</taxon>
        <taxon>Spermatophyta</taxon>
        <taxon>Magnoliopsida</taxon>
        <taxon>eudicotyledons</taxon>
        <taxon>Gunneridae</taxon>
        <taxon>Pentapetalae</taxon>
        <taxon>asterids</taxon>
        <taxon>campanulids</taxon>
        <taxon>Aquifoliales</taxon>
        <taxon>Aquifoliaceae</taxon>
        <taxon>Ilex</taxon>
    </lineage>
</organism>
<dbReference type="SUPFAM" id="SSF52058">
    <property type="entry name" value="L domain-like"/>
    <property type="match status" value="1"/>
</dbReference>
<reference evidence="4 5" key="1">
    <citation type="submission" date="2024-02" db="EMBL/GenBank/DDBJ databases">
        <authorList>
            <person name="Vignale AGUSTIN F."/>
            <person name="Sosa J E."/>
            <person name="Modenutti C."/>
        </authorList>
    </citation>
    <scope>NUCLEOTIDE SEQUENCE [LARGE SCALE GENOMIC DNA]</scope>
</reference>
<evidence type="ECO:0000256" key="1">
    <source>
        <dbReference type="ARBA" id="ARBA00022614"/>
    </source>
</evidence>
<dbReference type="Pfam" id="PF12799">
    <property type="entry name" value="LRR_4"/>
    <property type="match status" value="1"/>
</dbReference>
<dbReference type="EMBL" id="CAUOFW020006057">
    <property type="protein sequence ID" value="CAK9172727.1"/>
    <property type="molecule type" value="Genomic_DNA"/>
</dbReference>
<dbReference type="SMART" id="SM00365">
    <property type="entry name" value="LRR_SD22"/>
    <property type="match status" value="3"/>
</dbReference>
<keyword evidence="2" id="KW-0677">Repeat</keyword>
<dbReference type="InterPro" id="IPR050576">
    <property type="entry name" value="Cilia_flagella_integrity"/>
</dbReference>
<evidence type="ECO:0000313" key="5">
    <source>
        <dbReference type="Proteomes" id="UP001642360"/>
    </source>
</evidence>
<keyword evidence="5" id="KW-1185">Reference proteome</keyword>
<dbReference type="EMBL" id="CAUOFW020002358">
    <property type="protein sequence ID" value="CAK9153139.1"/>
    <property type="molecule type" value="Genomic_DNA"/>
</dbReference>